<dbReference type="AlphaFoldDB" id="A0A7W8BKS8"/>
<sequence>MTANTSTWQASVEGGQERLDRWRRMLAGAPAVASRRRQRRQNPETNVATGVWLHAAARAEMGLELTEWEQSFLAPLVGVLGEGEVWALGRAYREQRDVGTVALVPQAVARRGLDEPFTPEDVAARIRAVGELAANQPNVAWVNRTRLLAGEQLETDAFSEAADAYGYGLTLFDGAQFGTAAQEQTDGSAPTDEAASNTPFRAKLEWAGFRCRQAAGDQWGGRDEIYWTAACQSHNYKFHTRTGETGSVSGNNDYPIPGEHGTGRMAFFDASFTGNLSALMITCWEADQSNDAWYTALGKALGDAVDSLSLVDFALNFVPGADMLGYMIVAMDLLATFWEALRNHDDMVLTRGFALNRSDLKALYYTEGRRMTLQFNARSSGMGHFALSVKYTGDTPPGPPPEGSFQFLATGWTGLLGSSFTRNLDAACLAPGSATDVYLFQGDQYVRYDCRSEDIGYGTKKLSDGWPGLRGTTFTSNLDAACLIPGSTTHVYLFKGDQYVNYDCRNERASIGRLSDGWPGLRGTDFTSNLDAACSVPGSSTDVYLFKGDKYVRYDCRNERIRNGVQNIITGWPRLADTEFAYNLQAGCAVPGSGKDVYLFKGERYVRYTI</sequence>
<proteinExistence type="predicted"/>
<evidence type="ECO:0000313" key="1">
    <source>
        <dbReference type="EMBL" id="MBB5125257.1"/>
    </source>
</evidence>
<name>A0A7W8BKS8_9ACTN</name>
<gene>
    <name evidence="1" type="ORF">FHS32_001989</name>
</gene>
<keyword evidence="2" id="KW-1185">Reference proteome</keyword>
<dbReference type="Proteomes" id="UP000568022">
    <property type="component" value="Unassembled WGS sequence"/>
</dbReference>
<organism evidence="1 2">
    <name type="scientific">Streptomyces griseoloalbus</name>
    <dbReference type="NCBI Taxonomy" id="67303"/>
    <lineage>
        <taxon>Bacteria</taxon>
        <taxon>Bacillati</taxon>
        <taxon>Actinomycetota</taxon>
        <taxon>Actinomycetes</taxon>
        <taxon>Kitasatosporales</taxon>
        <taxon>Streptomycetaceae</taxon>
        <taxon>Streptomyces</taxon>
    </lineage>
</organism>
<dbReference type="Gene3D" id="2.110.10.10">
    <property type="entry name" value="Hemopexin-like domain"/>
    <property type="match status" value="2"/>
</dbReference>
<evidence type="ECO:0000313" key="2">
    <source>
        <dbReference type="Proteomes" id="UP000568022"/>
    </source>
</evidence>
<dbReference type="InterPro" id="IPR036375">
    <property type="entry name" value="Hemopexin-like_dom_sf"/>
</dbReference>
<dbReference type="EMBL" id="JACHJE010000004">
    <property type="protein sequence ID" value="MBB5125257.1"/>
    <property type="molecule type" value="Genomic_DNA"/>
</dbReference>
<dbReference type="SMART" id="SM00120">
    <property type="entry name" value="HX"/>
    <property type="match status" value="3"/>
</dbReference>
<reference evidence="1 2" key="1">
    <citation type="submission" date="2020-08" db="EMBL/GenBank/DDBJ databases">
        <title>Genomic Encyclopedia of Type Strains, Phase III (KMG-III): the genomes of soil and plant-associated and newly described type strains.</title>
        <authorList>
            <person name="Whitman W."/>
        </authorList>
    </citation>
    <scope>NUCLEOTIDE SEQUENCE [LARGE SCALE GENOMIC DNA]</scope>
    <source>
        <strain evidence="1 2">CECT 3226</strain>
    </source>
</reference>
<protein>
    <submittedName>
        <fullName evidence="1">Uncharacterized protein</fullName>
    </submittedName>
</protein>
<accession>A0A7W8BKS8</accession>
<comment type="caution">
    <text evidence="1">The sequence shown here is derived from an EMBL/GenBank/DDBJ whole genome shotgun (WGS) entry which is preliminary data.</text>
</comment>
<dbReference type="InterPro" id="IPR018487">
    <property type="entry name" value="Hemopexin-like_repeat"/>
</dbReference>
<dbReference type="PROSITE" id="PS51642">
    <property type="entry name" value="HEMOPEXIN_2"/>
    <property type="match status" value="3"/>
</dbReference>
<dbReference type="SUPFAM" id="SSF50923">
    <property type="entry name" value="Hemopexin-like domain"/>
    <property type="match status" value="1"/>
</dbReference>